<dbReference type="SFLD" id="SFLDG01212">
    <property type="entry name" value="Phytoene_synthase_like"/>
    <property type="match status" value="1"/>
</dbReference>
<name>A0A8J7RJK6_9BACT</name>
<dbReference type="EMBL" id="JAFIDN010000007">
    <property type="protein sequence ID" value="MBP3192925.1"/>
    <property type="molecule type" value="Genomic_DNA"/>
</dbReference>
<dbReference type="InterPro" id="IPR044843">
    <property type="entry name" value="Trans_IPPS_bact-type"/>
</dbReference>
<dbReference type="InterPro" id="IPR002060">
    <property type="entry name" value="Squ/phyt_synthse"/>
</dbReference>
<dbReference type="GO" id="GO:0004311">
    <property type="term" value="F:geranylgeranyl diphosphate synthase activity"/>
    <property type="evidence" value="ECO:0007669"/>
    <property type="project" value="InterPro"/>
</dbReference>
<evidence type="ECO:0000313" key="2">
    <source>
        <dbReference type="EMBL" id="MBP3192925.1"/>
    </source>
</evidence>
<dbReference type="SFLD" id="SFLDG01018">
    <property type="entry name" value="Squalene/Phytoene_Synthase_Lik"/>
    <property type="match status" value="1"/>
</dbReference>
<keyword evidence="1" id="KW-0808">Transferase</keyword>
<dbReference type="SFLD" id="SFLDS00005">
    <property type="entry name" value="Isoprenoid_Synthase_Type_I"/>
    <property type="match status" value="1"/>
</dbReference>
<dbReference type="AlphaFoldDB" id="A0A8J7RJK6"/>
<dbReference type="Pfam" id="PF00494">
    <property type="entry name" value="SQS_PSY"/>
    <property type="match status" value="1"/>
</dbReference>
<dbReference type="Proteomes" id="UP000673975">
    <property type="component" value="Unassembled WGS sequence"/>
</dbReference>
<evidence type="ECO:0000256" key="1">
    <source>
        <dbReference type="ARBA" id="ARBA00022679"/>
    </source>
</evidence>
<sequence>MSKRTGISAFQALRPMYERTSMHRNVIEEVDDSCVRDAYAHCRSVTREHAKTFYLATRFLPNHKQRSIFAIYALCRHLDNIVDEAEDLSGANPVAIRDAGTALNEWKFKLEQTYEEKQADNYVLVAFSDVLKRHAIPISLPFELIDGVQSDLVKNRYENFEELYDYSYKVASVVGLMTSEVFGYDDEKALDRAVDLGIAMQLTNILRDIGEDLQRDRIYLPLDELHSFGLTENDIQQKQVTPDFKSFMRFQIDRARRYYASSDEGIPLLSPDSRIPVLLARHNYARILDCIEKNNYQVFDSRAHLTWMQKMTILPKAWWLSNRF</sequence>
<organism evidence="2 3">
    <name type="scientific">Natronogracilivirga saccharolytica</name>
    <dbReference type="NCBI Taxonomy" id="2812953"/>
    <lineage>
        <taxon>Bacteria</taxon>
        <taxon>Pseudomonadati</taxon>
        <taxon>Balneolota</taxon>
        <taxon>Balneolia</taxon>
        <taxon>Balneolales</taxon>
        <taxon>Cyclonatronaceae</taxon>
        <taxon>Natronogracilivirga</taxon>
    </lineage>
</organism>
<dbReference type="SUPFAM" id="SSF48576">
    <property type="entry name" value="Terpenoid synthases"/>
    <property type="match status" value="1"/>
</dbReference>
<proteinExistence type="predicted"/>
<dbReference type="Gene3D" id="1.10.600.10">
    <property type="entry name" value="Farnesyl Diphosphate Synthase"/>
    <property type="match status" value="1"/>
</dbReference>
<gene>
    <name evidence="2" type="ORF">NATSA_09645</name>
</gene>
<protein>
    <submittedName>
        <fullName evidence="2">Squalene/phytoene synthase family protein</fullName>
    </submittedName>
</protein>
<dbReference type="InterPro" id="IPR019845">
    <property type="entry name" value="Squalene/phytoene_synthase_CS"/>
</dbReference>
<dbReference type="GO" id="GO:0051996">
    <property type="term" value="F:squalene synthase [NAD(P)H] activity"/>
    <property type="evidence" value="ECO:0007669"/>
    <property type="project" value="InterPro"/>
</dbReference>
<dbReference type="InterPro" id="IPR033904">
    <property type="entry name" value="Trans_IPPS_HH"/>
</dbReference>
<reference evidence="2" key="1">
    <citation type="submission" date="2021-02" db="EMBL/GenBank/DDBJ databases">
        <title>Natronogracilivirga saccharolytica gen. nov. sp. nov. a new anaerobic, haloalkiliphilic carbohydrate-fermenting bacterium from soda lake and proposing of Cyclonatronumiaceae fam. nov. in the phylum Balneolaeota.</title>
        <authorList>
            <person name="Zhilina T.N."/>
            <person name="Sorokin D.Y."/>
            <person name="Zavarzina D.G."/>
            <person name="Toshchakov S.V."/>
            <person name="Kublanov I.V."/>
        </authorList>
    </citation>
    <scope>NUCLEOTIDE SEQUENCE</scope>
    <source>
        <strain evidence="2">Z-1702</strain>
    </source>
</reference>
<keyword evidence="3" id="KW-1185">Reference proteome</keyword>
<dbReference type="InterPro" id="IPR008949">
    <property type="entry name" value="Isoprenoid_synthase_dom_sf"/>
</dbReference>
<dbReference type="PROSITE" id="PS01045">
    <property type="entry name" value="SQUALEN_PHYTOEN_SYN_2"/>
    <property type="match status" value="1"/>
</dbReference>
<evidence type="ECO:0000313" key="3">
    <source>
        <dbReference type="Proteomes" id="UP000673975"/>
    </source>
</evidence>
<dbReference type="PANTHER" id="PTHR31480">
    <property type="entry name" value="BIFUNCTIONAL LYCOPENE CYCLASE/PHYTOENE SYNTHASE"/>
    <property type="match status" value="1"/>
</dbReference>
<accession>A0A8J7RJK6</accession>
<dbReference type="RefSeq" id="WP_210512086.1">
    <property type="nucleotide sequence ID" value="NZ_JAFIDN010000007.1"/>
</dbReference>
<comment type="caution">
    <text evidence="2">The sequence shown here is derived from an EMBL/GenBank/DDBJ whole genome shotgun (WGS) entry which is preliminary data.</text>
</comment>
<dbReference type="CDD" id="cd00683">
    <property type="entry name" value="Trans_IPPS_HH"/>
    <property type="match status" value="1"/>
</dbReference>
<dbReference type="GO" id="GO:0016117">
    <property type="term" value="P:carotenoid biosynthetic process"/>
    <property type="evidence" value="ECO:0007669"/>
    <property type="project" value="UniProtKB-ARBA"/>
</dbReference>